<evidence type="ECO:0000256" key="1">
    <source>
        <dbReference type="SAM" id="SignalP"/>
    </source>
</evidence>
<protein>
    <submittedName>
        <fullName evidence="2">Putative secreted salivary gland peptide</fullName>
    </submittedName>
</protein>
<keyword evidence="1" id="KW-0732">Signal</keyword>
<sequence>MLLLKLALVVLISEIGERALCAASSAEENKIVPKTLPQELLINETSDGCFYQLLSYIDEHGMGFLTVNCTKVCTGKIQKTDVDGNPCVASWSYLDSTASITVQEGLCDHGFCKPLHPTKDQYYSVR</sequence>
<dbReference type="Gene3D" id="2.30.130.100">
    <property type="match status" value="1"/>
</dbReference>
<accession>A0A0K8RLH5</accession>
<proteinExistence type="evidence at transcript level"/>
<evidence type="ECO:0000313" key="2">
    <source>
        <dbReference type="EMBL" id="JAA71946.1"/>
    </source>
</evidence>
<dbReference type="AlphaFoldDB" id="A0A0K8RLH5"/>
<feature type="signal peptide" evidence="1">
    <location>
        <begin position="1"/>
        <end position="18"/>
    </location>
</feature>
<name>A0A0K8RLH5_IXORI</name>
<organism evidence="2">
    <name type="scientific">Ixodes ricinus</name>
    <name type="common">Common tick</name>
    <name type="synonym">Acarus ricinus</name>
    <dbReference type="NCBI Taxonomy" id="34613"/>
    <lineage>
        <taxon>Eukaryota</taxon>
        <taxon>Metazoa</taxon>
        <taxon>Ecdysozoa</taxon>
        <taxon>Arthropoda</taxon>
        <taxon>Chelicerata</taxon>
        <taxon>Arachnida</taxon>
        <taxon>Acari</taxon>
        <taxon>Parasitiformes</taxon>
        <taxon>Ixodida</taxon>
        <taxon>Ixodoidea</taxon>
        <taxon>Ixodidae</taxon>
        <taxon>Ixodinae</taxon>
        <taxon>Ixodes</taxon>
    </lineage>
</organism>
<feature type="chain" id="PRO_5005518214" evidence="1">
    <location>
        <begin position="19"/>
        <end position="126"/>
    </location>
</feature>
<dbReference type="EMBL" id="GADI01001862">
    <property type="protein sequence ID" value="JAA71946.1"/>
    <property type="molecule type" value="mRNA"/>
</dbReference>
<reference evidence="2" key="1">
    <citation type="submission" date="2012-12" db="EMBL/GenBank/DDBJ databases">
        <title>Identification and characterization of a phenylalanine ammonia-lyase gene family in Isatis indigotica Fort.</title>
        <authorList>
            <person name="Liu Q."/>
            <person name="Chen J."/>
            <person name="Zhou X."/>
            <person name="Di P."/>
            <person name="Xiao Y."/>
            <person name="Xuan H."/>
            <person name="Zhang L."/>
            <person name="Chen W."/>
        </authorList>
    </citation>
    <scope>NUCLEOTIDE SEQUENCE</scope>
    <source>
        <tissue evidence="2">Salivary gland</tissue>
    </source>
</reference>